<dbReference type="AlphaFoldDB" id="A0A0F9F6U4"/>
<gene>
    <name evidence="1" type="ORF">LCGC14_2067110</name>
</gene>
<name>A0A0F9F6U4_9ZZZZ</name>
<evidence type="ECO:0000313" key="1">
    <source>
        <dbReference type="EMBL" id="KKL74221.1"/>
    </source>
</evidence>
<sequence length="129" mass="14769">MTKPMTIEELREEPARTVRIMSEDGISGIATGANIPTEEARPSESKIGALAGQAYLETICFRCLIYPKCQGAMMGGCLWRDQECQQRVERIKRKIEEGDYYISKDGVYLKDCWLIPNDEWQAIWKEEGM</sequence>
<organism evidence="1">
    <name type="scientific">marine sediment metagenome</name>
    <dbReference type="NCBI Taxonomy" id="412755"/>
    <lineage>
        <taxon>unclassified sequences</taxon>
        <taxon>metagenomes</taxon>
        <taxon>ecological metagenomes</taxon>
    </lineage>
</organism>
<protein>
    <submittedName>
        <fullName evidence="1">Uncharacterized protein</fullName>
    </submittedName>
</protein>
<proteinExistence type="predicted"/>
<reference evidence="1" key="1">
    <citation type="journal article" date="2015" name="Nature">
        <title>Complex archaea that bridge the gap between prokaryotes and eukaryotes.</title>
        <authorList>
            <person name="Spang A."/>
            <person name="Saw J.H."/>
            <person name="Jorgensen S.L."/>
            <person name="Zaremba-Niedzwiedzka K."/>
            <person name="Martijn J."/>
            <person name="Lind A.E."/>
            <person name="van Eijk R."/>
            <person name="Schleper C."/>
            <person name="Guy L."/>
            <person name="Ettema T.J."/>
        </authorList>
    </citation>
    <scope>NUCLEOTIDE SEQUENCE</scope>
</reference>
<dbReference type="EMBL" id="LAZR01024724">
    <property type="protein sequence ID" value="KKL74221.1"/>
    <property type="molecule type" value="Genomic_DNA"/>
</dbReference>
<comment type="caution">
    <text evidence="1">The sequence shown here is derived from an EMBL/GenBank/DDBJ whole genome shotgun (WGS) entry which is preliminary data.</text>
</comment>
<accession>A0A0F9F6U4</accession>